<comment type="caution">
    <text evidence="2">The sequence shown here is derived from an EMBL/GenBank/DDBJ whole genome shotgun (WGS) entry which is preliminary data.</text>
</comment>
<sequence>MYYSNSDVIELIGRIEKPYETEVVELKEAKHDFSFKDLGRYFSALSNEAVLRGKQDAWLLFGIDNDKAVCGTAYRRDNPTKLQSLKREVAGHTNNRMTFREIHELEIEGKRVLAFQIPAATPGMPTAFNNAAWAREGESLVPLPIDKYEQIRQMRRPDWSASEVEGATYDDLDPEAVRRAVELFLSKHGRHRDAFAGMNDRAILDKASLTRDGKITPTALILIGRPESIYLLGDISPRITWTLYASDGSVTTYEHFKPPFLLAVDRVLGKIRNERYRFNANGASLFPIEVSQYEPEIIRELLNNCIAHQDYSMQGRVNVEEFEDHLVFLNEGAFIPETIEKAMRPGFKPSYYRNPFLCEAMVQMDMIDTIAMGIPKVFQMQRGRCFPLPTYDLSDPNRVEVTIFGKSINESYSRLLYARPDLPMDIVYLLDKVQKHEEVTREQAARLHELKLVEGRYPQLSITNSLAAETGQEVTYTRSKGLNEEACKSLILQMLSETGPASRAKIVALLDDLLPAGLSDRQKSKRVSNLLAKMKNVDKTVDNDGVIGKAARWRAI</sequence>
<evidence type="ECO:0000313" key="2">
    <source>
        <dbReference type="EMBL" id="MRX79142.1"/>
    </source>
</evidence>
<reference evidence="3" key="1">
    <citation type="submission" date="2019-08" db="EMBL/GenBank/DDBJ databases">
        <title>Arthrobacter sp. nov., isolated from plateau pika and Tibetan wild ass.</title>
        <authorList>
            <person name="Ge Y."/>
        </authorList>
    </citation>
    <scope>NUCLEOTIDE SEQUENCE [LARGE SCALE GENOMIC DNA]</scope>
    <source>
        <strain evidence="3">HF-1365</strain>
    </source>
</reference>
<protein>
    <submittedName>
        <fullName evidence="2">Transcriptional regulator</fullName>
    </submittedName>
</protein>
<dbReference type="InterPro" id="IPR038475">
    <property type="entry name" value="RecG_C_sf"/>
</dbReference>
<evidence type="ECO:0000313" key="3">
    <source>
        <dbReference type="Proteomes" id="UP000470010"/>
    </source>
</evidence>
<dbReference type="Proteomes" id="UP000470010">
    <property type="component" value="Unassembled WGS sequence"/>
</dbReference>
<name>A0A7K0G663_9ACTN</name>
<gene>
    <name evidence="2" type="ORF">GJE22_00725</name>
</gene>
<dbReference type="InterPro" id="IPR007421">
    <property type="entry name" value="Schlafen_AlbA_2_dom"/>
</dbReference>
<feature type="domain" description="Schlafen AlbA-2" evidence="1">
    <location>
        <begin position="20"/>
        <end position="142"/>
    </location>
</feature>
<organism evidence="2 3">
    <name type="scientific">Enorma shizhengliae</name>
    <dbReference type="NCBI Taxonomy" id="2606615"/>
    <lineage>
        <taxon>Bacteria</taxon>
        <taxon>Bacillati</taxon>
        <taxon>Actinomycetota</taxon>
        <taxon>Coriobacteriia</taxon>
        <taxon>Coriobacteriales</taxon>
        <taxon>Coriobacteriaceae</taxon>
        <taxon>Enorma</taxon>
    </lineage>
</organism>
<dbReference type="Pfam" id="PF13749">
    <property type="entry name" value="HATPase_c_4"/>
    <property type="match status" value="1"/>
</dbReference>
<dbReference type="EMBL" id="VTFZ01000001">
    <property type="protein sequence ID" value="MRX79142.1"/>
    <property type="molecule type" value="Genomic_DNA"/>
</dbReference>
<dbReference type="Gene3D" id="3.30.950.30">
    <property type="entry name" value="Schlafen, AAA domain"/>
    <property type="match status" value="1"/>
</dbReference>
<dbReference type="RefSeq" id="WP_144687390.1">
    <property type="nucleotide sequence ID" value="NZ_VLLQ01000001.1"/>
</dbReference>
<keyword evidence="3" id="KW-1185">Reference proteome</keyword>
<evidence type="ECO:0000259" key="1">
    <source>
        <dbReference type="Pfam" id="PF04326"/>
    </source>
</evidence>
<accession>A0A7K0G663</accession>
<dbReference type="PANTHER" id="PTHR30595">
    <property type="entry name" value="GLPR-RELATED TRANSCRIPTIONAL REPRESSOR"/>
    <property type="match status" value="1"/>
</dbReference>
<dbReference type="AlphaFoldDB" id="A0A7K0G663"/>
<dbReference type="InterPro" id="IPR038461">
    <property type="entry name" value="Schlafen_AlbA_2_dom_sf"/>
</dbReference>
<dbReference type="Gene3D" id="3.30.565.60">
    <property type="match status" value="1"/>
</dbReference>
<dbReference type="PANTHER" id="PTHR30595:SF6">
    <property type="entry name" value="SCHLAFEN ALBA-2 DOMAIN-CONTAINING PROTEIN"/>
    <property type="match status" value="1"/>
</dbReference>
<proteinExistence type="predicted"/>
<dbReference type="Pfam" id="PF04326">
    <property type="entry name" value="SLFN_AlbA_2"/>
    <property type="match status" value="1"/>
</dbReference>